<protein>
    <recommendedName>
        <fullName evidence="3">Cytochrome c</fullName>
    </recommendedName>
</protein>
<dbReference type="SUPFAM" id="SSF47175">
    <property type="entry name" value="Cytochromes"/>
    <property type="match status" value="1"/>
</dbReference>
<evidence type="ECO:0000313" key="2">
    <source>
        <dbReference type="Proteomes" id="UP000075653"/>
    </source>
</evidence>
<evidence type="ECO:0000313" key="1">
    <source>
        <dbReference type="EMBL" id="KXW57639.1"/>
    </source>
</evidence>
<dbReference type="EMBL" id="LRRD01000045">
    <property type="protein sequence ID" value="KXW57639.1"/>
    <property type="molecule type" value="Genomic_DNA"/>
</dbReference>
<sequence length="154" mass="16441">MRSCKFGLISLLLWIATVATFAWFFIHGNTTAGTDRRTAIVMKASEREFVLSEMRGMLVATQGIMEGANRGDMQAVIKAASAAGMGVAADANPALIAKLPLDFKTLGMSVHQDMDDIAKAAAAGTPTAEILKMESNTLTKCIACHSVWQLQAVH</sequence>
<comment type="caution">
    <text evidence="1">The sequence shown here is derived from an EMBL/GenBank/DDBJ whole genome shotgun (WGS) entry which is preliminary data.</text>
</comment>
<dbReference type="GO" id="GO:0022900">
    <property type="term" value="P:electron transport chain"/>
    <property type="evidence" value="ECO:0007669"/>
    <property type="project" value="InterPro"/>
</dbReference>
<keyword evidence="2" id="KW-1185">Reference proteome</keyword>
<dbReference type="GO" id="GO:0009055">
    <property type="term" value="F:electron transfer activity"/>
    <property type="evidence" value="ECO:0007669"/>
    <property type="project" value="InterPro"/>
</dbReference>
<dbReference type="AlphaFoldDB" id="A0A149VWQ2"/>
<dbReference type="Proteomes" id="UP000075653">
    <property type="component" value="Unassembled WGS sequence"/>
</dbReference>
<organism evidence="1 2">
    <name type="scientific">Ferrovum myxofaciens</name>
    <dbReference type="NCBI Taxonomy" id="416213"/>
    <lineage>
        <taxon>Bacteria</taxon>
        <taxon>Pseudomonadati</taxon>
        <taxon>Pseudomonadota</taxon>
        <taxon>Betaproteobacteria</taxon>
        <taxon>Ferrovales</taxon>
        <taxon>Ferrovaceae</taxon>
        <taxon>Ferrovum</taxon>
    </lineage>
</organism>
<dbReference type="InterPro" id="IPR010980">
    <property type="entry name" value="Cyt_c/b562"/>
</dbReference>
<dbReference type="GO" id="GO:0020037">
    <property type="term" value="F:heme binding"/>
    <property type="evidence" value="ECO:0007669"/>
    <property type="project" value="InterPro"/>
</dbReference>
<proteinExistence type="predicted"/>
<dbReference type="PATRIC" id="fig|1789004.3.peg.1867"/>
<dbReference type="STRING" id="1789004.FEMY_18270"/>
<gene>
    <name evidence="1" type="ORF">FEMY_18270</name>
</gene>
<evidence type="ECO:0008006" key="3">
    <source>
        <dbReference type="Google" id="ProtNLM"/>
    </source>
</evidence>
<reference evidence="1 2" key="1">
    <citation type="submission" date="2016-01" db="EMBL/GenBank/DDBJ databases">
        <title>Genome sequence of the acidophilic iron oxidising Ferrovum strain Z-31.</title>
        <authorList>
            <person name="Poehlein A."/>
            <person name="Ullrich S.R."/>
            <person name="Schloemann M."/>
            <person name="Muehling M."/>
            <person name="Daniel R."/>
        </authorList>
    </citation>
    <scope>NUCLEOTIDE SEQUENCE [LARGE SCALE GENOMIC DNA]</scope>
    <source>
        <strain evidence="1 2">Z-31</strain>
    </source>
</reference>
<name>A0A149VWQ2_9PROT</name>
<accession>A0A149VWQ2</accession>
<dbReference type="GO" id="GO:0005506">
    <property type="term" value="F:iron ion binding"/>
    <property type="evidence" value="ECO:0007669"/>
    <property type="project" value="InterPro"/>
</dbReference>